<keyword evidence="6" id="KW-1185">Reference proteome</keyword>
<dbReference type="PANTHER" id="PTHR30154:SF34">
    <property type="entry name" value="TRANSCRIPTIONAL REGULATOR AZLB"/>
    <property type="match status" value="1"/>
</dbReference>
<protein>
    <submittedName>
        <fullName evidence="5">AsnC family transcriptional regulator</fullName>
    </submittedName>
</protein>
<reference evidence="6" key="1">
    <citation type="journal article" date="2019" name="Int. J. Syst. Evol. Microbiol.">
        <title>The Global Catalogue of Microorganisms (GCM) 10K type strain sequencing project: providing services to taxonomists for standard genome sequencing and annotation.</title>
        <authorList>
            <consortium name="The Broad Institute Genomics Platform"/>
            <consortium name="The Broad Institute Genome Sequencing Center for Infectious Disease"/>
            <person name="Wu L."/>
            <person name="Ma J."/>
        </authorList>
    </citation>
    <scope>NUCLEOTIDE SEQUENCE [LARGE SCALE GENOMIC DNA]</scope>
    <source>
        <strain evidence="6">NBRC 110140</strain>
    </source>
</reference>
<dbReference type="InterPro" id="IPR019888">
    <property type="entry name" value="Tscrpt_reg_AsnC-like"/>
</dbReference>
<dbReference type="InterPro" id="IPR019885">
    <property type="entry name" value="Tscrpt_reg_HTH_AsnC-type_CS"/>
</dbReference>
<evidence type="ECO:0000259" key="4">
    <source>
        <dbReference type="PROSITE" id="PS50956"/>
    </source>
</evidence>
<proteinExistence type="predicted"/>
<keyword evidence="2" id="KW-0238">DNA-binding</keyword>
<sequence>MDDADRRILRAIQQNPDLTMRELGDVTGLSHTPCWRRLQRMKAEGIIGEKRYILNPETLGFDINVICFARMKEHSRGHLEEFETAVRNIPQVLQCYSVTGEYDFVLRVLAHSMRHYEETVKNALVRLPHVATLNTSVSLREVKNTPDLPI</sequence>
<dbReference type="Gene3D" id="3.30.70.920">
    <property type="match status" value="1"/>
</dbReference>
<dbReference type="Pfam" id="PF01037">
    <property type="entry name" value="AsnC_trans_reg"/>
    <property type="match status" value="1"/>
</dbReference>
<evidence type="ECO:0000256" key="2">
    <source>
        <dbReference type="ARBA" id="ARBA00023125"/>
    </source>
</evidence>
<evidence type="ECO:0000313" key="6">
    <source>
        <dbReference type="Proteomes" id="UP001156694"/>
    </source>
</evidence>
<feature type="domain" description="HTH asnC-type" evidence="4">
    <location>
        <begin position="1"/>
        <end position="62"/>
    </location>
</feature>
<keyword evidence="3" id="KW-0804">Transcription</keyword>
<dbReference type="InterPro" id="IPR036388">
    <property type="entry name" value="WH-like_DNA-bd_sf"/>
</dbReference>
<dbReference type="Gene3D" id="1.10.10.10">
    <property type="entry name" value="Winged helix-like DNA-binding domain superfamily/Winged helix DNA-binding domain"/>
    <property type="match status" value="1"/>
</dbReference>
<dbReference type="PROSITE" id="PS00519">
    <property type="entry name" value="HTH_ASNC_1"/>
    <property type="match status" value="1"/>
</dbReference>
<dbReference type="Proteomes" id="UP001156694">
    <property type="component" value="Unassembled WGS sequence"/>
</dbReference>
<evidence type="ECO:0000256" key="3">
    <source>
        <dbReference type="ARBA" id="ARBA00023163"/>
    </source>
</evidence>
<dbReference type="PROSITE" id="PS50956">
    <property type="entry name" value="HTH_ASNC_2"/>
    <property type="match status" value="1"/>
</dbReference>
<dbReference type="InterPro" id="IPR000485">
    <property type="entry name" value="AsnC-type_HTH_dom"/>
</dbReference>
<organism evidence="5 6">
    <name type="scientific">Amylibacter marinus</name>
    <dbReference type="NCBI Taxonomy" id="1475483"/>
    <lineage>
        <taxon>Bacteria</taxon>
        <taxon>Pseudomonadati</taxon>
        <taxon>Pseudomonadota</taxon>
        <taxon>Alphaproteobacteria</taxon>
        <taxon>Rhodobacterales</taxon>
        <taxon>Paracoccaceae</taxon>
        <taxon>Amylibacter</taxon>
    </lineage>
</organism>
<dbReference type="PANTHER" id="PTHR30154">
    <property type="entry name" value="LEUCINE-RESPONSIVE REGULATORY PROTEIN"/>
    <property type="match status" value="1"/>
</dbReference>
<dbReference type="InterPro" id="IPR019887">
    <property type="entry name" value="Tscrpt_reg_AsnC/Lrp_C"/>
</dbReference>
<dbReference type="InterPro" id="IPR011991">
    <property type="entry name" value="ArsR-like_HTH"/>
</dbReference>
<comment type="caution">
    <text evidence="5">The sequence shown here is derived from an EMBL/GenBank/DDBJ whole genome shotgun (WGS) entry which is preliminary data.</text>
</comment>
<dbReference type="PRINTS" id="PR00033">
    <property type="entry name" value="HTHASNC"/>
</dbReference>
<dbReference type="CDD" id="cd00090">
    <property type="entry name" value="HTH_ARSR"/>
    <property type="match status" value="1"/>
</dbReference>
<dbReference type="SUPFAM" id="SSF54909">
    <property type="entry name" value="Dimeric alpha+beta barrel"/>
    <property type="match status" value="1"/>
</dbReference>
<accession>A0ABQ5VYG6</accession>
<dbReference type="SUPFAM" id="SSF46785">
    <property type="entry name" value="Winged helix' DNA-binding domain"/>
    <property type="match status" value="1"/>
</dbReference>
<evidence type="ECO:0000313" key="5">
    <source>
        <dbReference type="EMBL" id="GLQ36291.1"/>
    </source>
</evidence>
<dbReference type="RefSeq" id="WP_284380023.1">
    <property type="nucleotide sequence ID" value="NZ_BSNN01000008.1"/>
</dbReference>
<dbReference type="InterPro" id="IPR036390">
    <property type="entry name" value="WH_DNA-bd_sf"/>
</dbReference>
<dbReference type="InterPro" id="IPR011008">
    <property type="entry name" value="Dimeric_a/b-barrel"/>
</dbReference>
<evidence type="ECO:0000256" key="1">
    <source>
        <dbReference type="ARBA" id="ARBA00023015"/>
    </source>
</evidence>
<dbReference type="SMART" id="SM00344">
    <property type="entry name" value="HTH_ASNC"/>
    <property type="match status" value="1"/>
</dbReference>
<keyword evidence="1" id="KW-0805">Transcription regulation</keyword>
<name>A0ABQ5VYG6_9RHOB</name>
<dbReference type="Pfam" id="PF13412">
    <property type="entry name" value="HTH_24"/>
    <property type="match status" value="1"/>
</dbReference>
<dbReference type="EMBL" id="BSNN01000008">
    <property type="protein sequence ID" value="GLQ36291.1"/>
    <property type="molecule type" value="Genomic_DNA"/>
</dbReference>
<gene>
    <name evidence="5" type="ORF">GCM10007939_25750</name>
</gene>